<name>K4FSV9_CALMI</name>
<sequence>MMEFKVEAHRIMTISLGKIYSSRVQRGGIKLHRNLLVSLVLRSARQVYLSDQEELCLQEMSQAPAEQGSSWAEIEERTVVSETPRDQEPSWVEMEERTVSDTPEFANEASRVQAPSWPDTVPEIPRGQEPSWVEMEQRTVCEIPGDQSSNWAEMDQRTVCDTPKTADEASGDQGPSRAAVEERTSASEVEKRTNCQPAPSWTELGKVCVDSETDANRVSAQKVDSSEERDSCQTVGKASLPECCAHRELRAAREQEEPLSCDLATKTLPCPRKRRNAEKGEAETETPLKKAKKEQEPLTATTTTQHCHQEEEEMETSNVSNLITIFGSSFSGLLSKEGETEGESSGQICCDQVLSNIGSWSRAIVAF</sequence>
<feature type="compositionally biased region" description="Basic and acidic residues" evidence="2">
    <location>
        <begin position="74"/>
        <end position="99"/>
    </location>
</feature>
<feature type="compositionally biased region" description="Basic and acidic residues" evidence="2">
    <location>
        <begin position="179"/>
        <end position="193"/>
    </location>
</feature>
<accession>K4FSV9</accession>
<organism evidence="3">
    <name type="scientific">Callorhinchus milii</name>
    <name type="common">Ghost shark</name>
    <dbReference type="NCBI Taxonomy" id="7868"/>
    <lineage>
        <taxon>Eukaryota</taxon>
        <taxon>Metazoa</taxon>
        <taxon>Chordata</taxon>
        <taxon>Craniata</taxon>
        <taxon>Vertebrata</taxon>
        <taxon>Chondrichthyes</taxon>
        <taxon>Holocephali</taxon>
        <taxon>Chimaeriformes</taxon>
        <taxon>Callorhinchidae</taxon>
        <taxon>Callorhinchus</taxon>
    </lineage>
</organism>
<dbReference type="Pfam" id="PF05760">
    <property type="entry name" value="IER"/>
    <property type="match status" value="1"/>
</dbReference>
<evidence type="ECO:0000256" key="2">
    <source>
        <dbReference type="SAM" id="MobiDB-lite"/>
    </source>
</evidence>
<evidence type="ECO:0008006" key="4">
    <source>
        <dbReference type="Google" id="ProtNLM"/>
    </source>
</evidence>
<evidence type="ECO:0000256" key="1">
    <source>
        <dbReference type="ARBA" id="ARBA00006186"/>
    </source>
</evidence>
<dbReference type="AlphaFoldDB" id="K4FSV9"/>
<protein>
    <recommendedName>
        <fullName evidence="4">Immediate early response gene 5 protein</fullName>
    </recommendedName>
</protein>
<feature type="region of interest" description="Disordered" evidence="2">
    <location>
        <begin position="272"/>
        <end position="314"/>
    </location>
</feature>
<evidence type="ECO:0000313" key="3">
    <source>
        <dbReference type="EMBL" id="AFK10800.1"/>
    </source>
</evidence>
<comment type="similarity">
    <text evidence="1">Belongs to the IER family.</text>
</comment>
<dbReference type="EMBL" id="JX052572">
    <property type="protein sequence ID" value="AFK10800.1"/>
    <property type="molecule type" value="mRNA"/>
</dbReference>
<feature type="compositionally biased region" description="Basic and acidic residues" evidence="2">
    <location>
        <begin position="277"/>
        <end position="296"/>
    </location>
</feature>
<feature type="region of interest" description="Disordered" evidence="2">
    <location>
        <begin position="161"/>
        <end position="200"/>
    </location>
</feature>
<proteinExistence type="evidence at transcript level"/>
<feature type="region of interest" description="Disordered" evidence="2">
    <location>
        <begin position="67"/>
        <end position="104"/>
    </location>
</feature>
<dbReference type="PANTHER" id="PTHR15895">
    <property type="entry name" value="IMMEDIATE EARLY RESPONSE GENE"/>
    <property type="match status" value="1"/>
</dbReference>
<reference evidence="3" key="1">
    <citation type="journal article" date="2012" name="PLoS ONE">
        <title>Sequencing and Analysis of Full-Length cDNAs, 5'-ESTs and 3'-ESTs from a Cartilaginous Fish, the Elephant Shark (Callorhinchus milii).</title>
        <authorList>
            <person name="Tan Y.Y."/>
            <person name="Kodzius R."/>
            <person name="Tay B.H."/>
            <person name="Tay A."/>
            <person name="Brenner S."/>
            <person name="Venkatesh B."/>
        </authorList>
    </citation>
    <scope>NUCLEOTIDE SEQUENCE</scope>
    <source>
        <tissue evidence="3">Gills</tissue>
    </source>
</reference>
<dbReference type="InterPro" id="IPR008653">
    <property type="entry name" value="IER"/>
</dbReference>